<dbReference type="PANTHER" id="PTHR37166:SF1">
    <property type="entry name" value="PROTEIN FLAG"/>
    <property type="match status" value="1"/>
</dbReference>
<dbReference type="Pfam" id="PF03646">
    <property type="entry name" value="FlaG"/>
    <property type="match status" value="1"/>
</dbReference>
<dbReference type="STRING" id="1121302.SAMN02745163_00239"/>
<keyword evidence="2" id="KW-1185">Reference proteome</keyword>
<dbReference type="Gene3D" id="3.30.160.170">
    <property type="entry name" value="FlaG-like"/>
    <property type="match status" value="1"/>
</dbReference>
<evidence type="ECO:0000313" key="1">
    <source>
        <dbReference type="EMBL" id="SHI42944.1"/>
    </source>
</evidence>
<dbReference type="Proteomes" id="UP000184310">
    <property type="component" value="Unassembled WGS sequence"/>
</dbReference>
<dbReference type="AlphaFoldDB" id="A0A1M6B2H3"/>
<sequence>MEVNNVSQGNKAELDNYIKLKEVPKVDKKDALEEEKYSIEKIKKAIKELDKFLVEEKTHAEYSVHEKLGDIMIKIINDDTNEVVMEVPSKKILDLVAKLCEDAGIILDKKA</sequence>
<name>A0A1M6B2H3_9CLOT</name>
<protein>
    <submittedName>
        <fullName evidence="1">Flagellar protein FlaG</fullName>
    </submittedName>
</protein>
<proteinExistence type="predicted"/>
<dbReference type="PANTHER" id="PTHR37166">
    <property type="entry name" value="PROTEIN FLAG"/>
    <property type="match status" value="1"/>
</dbReference>
<reference evidence="1 2" key="1">
    <citation type="submission" date="2016-11" db="EMBL/GenBank/DDBJ databases">
        <authorList>
            <person name="Jaros S."/>
            <person name="Januszkiewicz K."/>
            <person name="Wedrychowicz H."/>
        </authorList>
    </citation>
    <scope>NUCLEOTIDE SEQUENCE [LARGE SCALE GENOMIC DNA]</scope>
    <source>
        <strain evidence="1 2">DSM 21758</strain>
    </source>
</reference>
<dbReference type="RefSeq" id="WP_072984449.1">
    <property type="nucleotide sequence ID" value="NZ_FQZB01000003.1"/>
</dbReference>
<keyword evidence="1" id="KW-0282">Flagellum</keyword>
<dbReference type="InterPro" id="IPR005186">
    <property type="entry name" value="FlaG"/>
</dbReference>
<keyword evidence="1" id="KW-0969">Cilium</keyword>
<dbReference type="InterPro" id="IPR035924">
    <property type="entry name" value="FlaG-like_sf"/>
</dbReference>
<keyword evidence="1" id="KW-0966">Cell projection</keyword>
<accession>A0A1M6B2H3</accession>
<dbReference type="OrthoDB" id="9799867at2"/>
<gene>
    <name evidence="1" type="ORF">SAMN02745163_00239</name>
</gene>
<dbReference type="EMBL" id="FQZB01000003">
    <property type="protein sequence ID" value="SHI42944.1"/>
    <property type="molecule type" value="Genomic_DNA"/>
</dbReference>
<organism evidence="1 2">
    <name type="scientific">Clostridium cavendishii DSM 21758</name>
    <dbReference type="NCBI Taxonomy" id="1121302"/>
    <lineage>
        <taxon>Bacteria</taxon>
        <taxon>Bacillati</taxon>
        <taxon>Bacillota</taxon>
        <taxon>Clostridia</taxon>
        <taxon>Eubacteriales</taxon>
        <taxon>Clostridiaceae</taxon>
        <taxon>Clostridium</taxon>
    </lineage>
</organism>
<evidence type="ECO:0000313" key="2">
    <source>
        <dbReference type="Proteomes" id="UP000184310"/>
    </source>
</evidence>
<dbReference type="SUPFAM" id="SSF160214">
    <property type="entry name" value="FlaG-like"/>
    <property type="match status" value="1"/>
</dbReference>